<keyword evidence="11" id="KW-0132">Cell division</keyword>
<feature type="region of interest" description="Disordered" evidence="26">
    <location>
        <begin position="360"/>
        <end position="383"/>
    </location>
</feature>
<dbReference type="Pfam" id="PF25481">
    <property type="entry name" value="Nucleoprot-TPR"/>
    <property type="match status" value="1"/>
</dbReference>
<dbReference type="PANTHER" id="PTHR18898">
    <property type="entry name" value="NUCLEOPROTEIN TPR-RELATED"/>
    <property type="match status" value="1"/>
</dbReference>
<dbReference type="EMBL" id="QNUK01000362">
    <property type="protein sequence ID" value="KAF5894671.1"/>
    <property type="molecule type" value="Genomic_DNA"/>
</dbReference>
<evidence type="ECO:0000256" key="17">
    <source>
        <dbReference type="ARBA" id="ARBA00023054"/>
    </source>
</evidence>
<dbReference type="FunFam" id="1.10.287.1490:FF:000004">
    <property type="entry name" value="nucleoprotein TPR isoform X2"/>
    <property type="match status" value="1"/>
</dbReference>
<evidence type="ECO:0000256" key="26">
    <source>
        <dbReference type="SAM" id="MobiDB-lite"/>
    </source>
</evidence>
<evidence type="ECO:0000256" key="19">
    <source>
        <dbReference type="ARBA" id="ARBA00023136"/>
    </source>
</evidence>
<evidence type="ECO:0000256" key="18">
    <source>
        <dbReference type="ARBA" id="ARBA00023132"/>
    </source>
</evidence>
<feature type="coiled-coil region" evidence="25">
    <location>
        <begin position="680"/>
        <end position="795"/>
    </location>
</feature>
<feature type="compositionally biased region" description="Polar residues" evidence="26">
    <location>
        <begin position="1781"/>
        <end position="1807"/>
    </location>
</feature>
<name>A0A8J4TD34_CLAMG</name>
<comment type="caution">
    <text evidence="30">The sequence shown here is derived from an EMBL/GenBank/DDBJ whole genome shotgun (WGS) entry which is preliminary data.</text>
</comment>
<feature type="compositionally biased region" description="Basic and acidic residues" evidence="26">
    <location>
        <begin position="1632"/>
        <end position="1643"/>
    </location>
</feature>
<feature type="coiled-coil region" evidence="25">
    <location>
        <begin position="548"/>
        <end position="615"/>
    </location>
</feature>
<keyword evidence="15" id="KW-0653">Protein transport</keyword>
<feature type="region of interest" description="Disordered" evidence="26">
    <location>
        <begin position="2276"/>
        <end position="2361"/>
    </location>
</feature>
<evidence type="ECO:0000256" key="2">
    <source>
        <dbReference type="ARBA" id="ARBA00004335"/>
    </source>
</evidence>
<feature type="coiled-coil region" evidence="25">
    <location>
        <begin position="226"/>
        <end position="359"/>
    </location>
</feature>
<keyword evidence="23" id="KW-0137">Centromere</keyword>
<feature type="region of interest" description="Disordered" evidence="26">
    <location>
        <begin position="2236"/>
        <end position="2258"/>
    </location>
</feature>
<keyword evidence="19" id="KW-0472">Membrane</keyword>
<feature type="compositionally biased region" description="Low complexity" evidence="26">
    <location>
        <begin position="1651"/>
        <end position="1662"/>
    </location>
</feature>
<feature type="region of interest" description="Disordered" evidence="26">
    <location>
        <begin position="1479"/>
        <end position="1508"/>
    </location>
</feature>
<feature type="compositionally biased region" description="Polar residues" evidence="26">
    <location>
        <begin position="1816"/>
        <end position="1843"/>
    </location>
</feature>
<keyword evidence="21" id="KW-0539">Nucleus</keyword>
<feature type="compositionally biased region" description="Polar residues" evidence="26">
    <location>
        <begin position="2279"/>
        <end position="2292"/>
    </location>
</feature>
<keyword evidence="12" id="KW-0498">Mitosis</keyword>
<evidence type="ECO:0000256" key="23">
    <source>
        <dbReference type="ARBA" id="ARBA00023328"/>
    </source>
</evidence>
<dbReference type="GO" id="GO:0051301">
    <property type="term" value="P:cell division"/>
    <property type="evidence" value="ECO:0007669"/>
    <property type="project" value="UniProtKB-KW"/>
</dbReference>
<dbReference type="GO" id="GO:0031965">
    <property type="term" value="C:nuclear membrane"/>
    <property type="evidence" value="ECO:0007669"/>
    <property type="project" value="UniProtKB-SubCell"/>
</dbReference>
<feature type="compositionally biased region" description="Low complexity" evidence="26">
    <location>
        <begin position="2246"/>
        <end position="2258"/>
    </location>
</feature>
<sequence length="2361" mass="265213">MAASLQRVLERAELCNLPNGVQEKLEKALAEQQSEADYFKAQYEQLRVDSEQQYAELEKRYTESQDQCVSVTKDHQKLQEEVLSLDEELKSLHEKTKEHESSHAKLESELKELSKLKQDLEAEKRDLVRTLERTSQEVQSQSEDVKRLSDRLVDVNATNMQLQLKLDELEALEVSIKYKEKRLEQEKELLQGQVSWLTEELKTKSEELLSLSREKSSEILELKCCLNSKDDECNRVQDQLASLKSSNENLQKQTEDLISKLKEVKEQQANSEEKFRNELNANIKLSNLYKGAAADAEAKGEELSRAVEELHKLLKEAGEAHKAMELKLAEAESCKQKEVSELKERIGELEKELDNANDLLSDPKRRVGTASAPGLPDEQLSTMSPTAAAITKIRPGMKLTEIYTAYMESQEQLQLEKLESKRVNKYLDDIVQEVEAKAPMLKRQREELERAQKSVASLSAKLEHAVQEVQRLQKEADEANKHSSMLQRDNQRFEVQLSDMAHQIRVLLIELEEARGNHVVRDEEEVCSADVSSTSEVISQHLVTFRSVEELQQQNERLLVALRELGDVREREEMEAEGTKQTVLQNSLEKAQVELEQLREQRAHHMQLVESIVRQRDMYRIQLARVTGVSFPQQGASSEEFSLTSTPRRSPPTTPAASTPAGLVSTVMESTETVEAKAALKQLQEVFGAYKKEKAESEKSLTEQCEKLQEQVSELRSQNTKISTQLEFASKRYEMLQDNVEGYRKEIASLREKTQKQAAAGQKSEQTIHTLTQDLRAAKEKLSMVESQAESLRKERDMLKMVESSLSQEKESILTQQKSQNLLLTNLKSIQATLERSETETRQRLTVQVEKQEREISQLQKKLEHEVEQRHALERNHDKQLLDAKKQLEVQCALHQRTREQLSTAQQELNTLQQQLNTREGRGSSPSTHTGLAGLIGLQGGEENVEELRKHLNEAKSRTEDLAERLDGTTASLEQYRAMCLSLEEALEKEKQVTEQVKTSVEKQVLEAHQQLQQLEKKLLEAQKEKNEVQEEKKKAMAAIEQQVSDLQRNLSSLQAEHQEVLQKAAMAAAQEQLAVQDSKEQARLASEAQDKYEQEMLLHAADVEALQVAKAQAQHASQLRQQLEEKLQTVSSQLFEARVSWEEQEKILKEEQTKLESHSLELQKQNELLHEQIQAMSGKMATQLQQATGDSALNVSLTEEGKSQEQLLEILRFVRREKEIAESRFEVAQGESLRHRLRVEHLERELKEVQDSLSAERERMQVTAKTLSQHDELMKKTETMNVLVETNKMLRDEKERLEQELQETLAKVNKLQSDILPMQEANAELSEKSGMLQAEKKLLEEEIKRWKTRTQFLVSQQKDTDPEEYKRLHSEKEAHLKRIQQLTEENLRLKAEANRSSLSVTTLQSQLQNLRENLGKVTVERDGQKKELEAKTLDIQEKLKTITQVKKIGRRYKTQYDELKVEYDKMVAAAASAPVQDQEAQQASAQELQSLRDSLSQSEAKTQELESQLETLNKTIGERETETRSAQDQASHVQGELTRLRQELVEKAAQEDRHRQQTTEKEERTRKTILLARGKINHLMGVKGQLTKENEELKQQREEMEVRINALRSQYEGRISRLEKELRELRDLREQQERHVEQRDEPVEQGPSKTQEQQRPTEQRQISLKSTPVAERGSASTSEPPTANIKPTPLVATPSKPPAIPGNKPTPRASIKPMITPAAVPTPTPTATVMPTTQQETQDALSSEAPLDHGPVFGSTTGSVRSTSPNIQTTLAQPMLNVQQSQTTAFVQPTQQQSLPPTEPASQEPASTPMMMEATPSTSQIERPSTSTAVFGTVSATPSSTLPKRPREEELDNITVELEPPEEPTEPPISKKLRMQRVELEMEMLAEDSTEAESVVPGGSQEAADAVDELENYANMEEGDEEAVASQSVPVEFLLSQVSDSNSQEEPDEPVNVIVIDSGSEEEQEDDTDEDEQDYEEEEEEEEEDDDDDDEGGMEVEGEDSNEESGNGDPGEAYDGDNTEGPDATDPGTETEESLGATDSTQCVSVSAPVSSTLVAFSPEPITSSAPRPPPSPRRQQQALPSRLGVLAPPIQELPPPSQVQRIPVRRQPVGRGLQLTSGVSGSTQPQQHFHEEDDRMVPNAPTLAVSHRTDCFSDAVQSSQVAGVLRFGYGLSDDVPQTSSSNTDLEQLASQGGLAMYDTPVFLPTHEDSTGGRSVPTTPLQVAAPVMVFSETHHSDVTEHASQSVPTVSTSTPSVCVMTGSSAAEDRDVLLEAGDDGSSTEVALESSSQTEAEEPAHPLDEASLPSTSQEPSSSSADTSSAQPPRVRTGSGRQWTRGRATRGFVKRDGSGVMGVRRRFA</sequence>
<feature type="compositionally biased region" description="Polar residues" evidence="26">
    <location>
        <begin position="634"/>
        <end position="643"/>
    </location>
</feature>
<feature type="coiled-coil region" evidence="25">
    <location>
        <begin position="431"/>
        <end position="489"/>
    </location>
</feature>
<evidence type="ECO:0000313" key="30">
    <source>
        <dbReference type="EMBL" id="KAF5894671.1"/>
    </source>
</evidence>
<evidence type="ECO:0000256" key="25">
    <source>
        <dbReference type="SAM" id="Coils"/>
    </source>
</evidence>
<dbReference type="GO" id="GO:0034399">
    <property type="term" value="C:nuclear periphery"/>
    <property type="evidence" value="ECO:0007669"/>
    <property type="project" value="UniProtKB-ARBA"/>
</dbReference>
<evidence type="ECO:0000256" key="6">
    <source>
        <dbReference type="ARBA" id="ARBA00005274"/>
    </source>
</evidence>
<evidence type="ECO:0000256" key="10">
    <source>
        <dbReference type="ARBA" id="ARBA00022490"/>
    </source>
</evidence>
<feature type="compositionally biased region" description="Polar residues" evidence="26">
    <location>
        <begin position="1493"/>
        <end position="1508"/>
    </location>
</feature>
<evidence type="ECO:0000256" key="12">
    <source>
        <dbReference type="ARBA" id="ARBA00022776"/>
    </source>
</evidence>
<feature type="non-terminal residue" evidence="30">
    <location>
        <position position="1"/>
    </location>
</feature>
<feature type="compositionally biased region" description="Low complexity" evidence="26">
    <location>
        <begin position="2305"/>
        <end position="2326"/>
    </location>
</feature>
<protein>
    <recommendedName>
        <fullName evidence="7">Nucleoprotein TPR</fullName>
    </recommendedName>
    <alternativeName>
        <fullName evidence="24">NPC-associated intranuclear protein</fullName>
    </alternativeName>
</protein>
<feature type="region of interest" description="Disordered" evidence="26">
    <location>
        <begin position="634"/>
        <end position="660"/>
    </location>
</feature>
<keyword evidence="31" id="KW-1185">Reference proteome</keyword>
<evidence type="ECO:0000256" key="8">
    <source>
        <dbReference type="ARBA" id="ARBA00022448"/>
    </source>
</evidence>
<comment type="similarity">
    <text evidence="6">Belongs to the TPR family.</text>
</comment>
<evidence type="ECO:0000256" key="13">
    <source>
        <dbReference type="ARBA" id="ARBA00022816"/>
    </source>
</evidence>
<feature type="coiled-coil region" evidence="25">
    <location>
        <begin position="22"/>
        <end position="200"/>
    </location>
</feature>
<keyword evidence="22" id="KW-0131">Cell cycle</keyword>
<proteinExistence type="inferred from homology"/>
<feature type="coiled-coil region" evidence="25">
    <location>
        <begin position="1233"/>
        <end position="1428"/>
    </location>
</feature>
<evidence type="ECO:0000256" key="1">
    <source>
        <dbReference type="ARBA" id="ARBA00004186"/>
    </source>
</evidence>
<feature type="coiled-coil region" evidence="25">
    <location>
        <begin position="842"/>
        <end position="1169"/>
    </location>
</feature>
<dbReference type="GO" id="GO:0006606">
    <property type="term" value="P:protein import into nucleus"/>
    <property type="evidence" value="ECO:0007669"/>
    <property type="project" value="InterPro"/>
</dbReference>
<evidence type="ECO:0000256" key="16">
    <source>
        <dbReference type="ARBA" id="ARBA00023010"/>
    </source>
</evidence>
<dbReference type="Pfam" id="PF07926">
    <property type="entry name" value="TPR_MLP1_2"/>
    <property type="match status" value="1"/>
</dbReference>
<keyword evidence="17 25" id="KW-0175">Coiled coil</keyword>
<evidence type="ECO:0000256" key="22">
    <source>
        <dbReference type="ARBA" id="ARBA00023306"/>
    </source>
</evidence>
<comment type="subcellular location">
    <subcellularLocation>
        <location evidence="5">Chromosome</location>
        <location evidence="5">Centromere</location>
        <location evidence="5">Kinetochore</location>
    </subcellularLocation>
    <subcellularLocation>
        <location evidence="1">Cytoplasm</location>
        <location evidence="1">Cytoskeleton</location>
        <location evidence="1">Spindle</location>
    </subcellularLocation>
    <subcellularLocation>
        <location evidence="2">Nucleus membrane</location>
        <topology evidence="2">Peripheral membrane protein</topology>
        <orientation evidence="2">Cytoplasmic side</orientation>
    </subcellularLocation>
    <subcellularLocation>
        <location evidence="4">Nucleus membrane</location>
        <topology evidence="4">Peripheral membrane protein</topology>
        <orientation evidence="4">Nucleoplasmic side</orientation>
    </subcellularLocation>
    <subcellularLocation>
        <location evidence="3">Nucleus</location>
        <location evidence="3">Nuclear pore complex</location>
    </subcellularLocation>
</comment>
<keyword evidence="20" id="KW-0206">Cytoskeleton</keyword>
<feature type="compositionally biased region" description="Acidic residues" evidence="26">
    <location>
        <begin position="1960"/>
        <end position="2004"/>
    </location>
</feature>
<keyword evidence="14" id="KW-0995">Kinetochore</keyword>
<dbReference type="OrthoDB" id="343070at2759"/>
<evidence type="ECO:0000256" key="3">
    <source>
        <dbReference type="ARBA" id="ARBA00004567"/>
    </source>
</evidence>
<evidence type="ECO:0000313" key="31">
    <source>
        <dbReference type="Proteomes" id="UP000727407"/>
    </source>
</evidence>
<keyword evidence="8" id="KW-0813">Transport</keyword>
<dbReference type="PANTHER" id="PTHR18898:SF4">
    <property type="entry name" value="NUCLEOPROTEIN TPR"/>
    <property type="match status" value="1"/>
</dbReference>
<dbReference type="GO" id="GO:0017056">
    <property type="term" value="F:structural constituent of nuclear pore"/>
    <property type="evidence" value="ECO:0007669"/>
    <property type="project" value="TreeGrafter"/>
</dbReference>
<feature type="compositionally biased region" description="Polar residues" evidence="26">
    <location>
        <begin position="2116"/>
        <end position="2129"/>
    </location>
</feature>
<feature type="compositionally biased region" description="Acidic residues" evidence="26">
    <location>
        <begin position="1906"/>
        <end position="1924"/>
    </location>
</feature>
<evidence type="ECO:0000256" key="11">
    <source>
        <dbReference type="ARBA" id="ARBA00022618"/>
    </source>
</evidence>
<feature type="domain" description="Nucleoprotein TPR/MPL1" evidence="28">
    <location>
        <begin position="173"/>
        <end position="250"/>
    </location>
</feature>
<feature type="region of interest" description="Disordered" evidence="26">
    <location>
        <begin position="1888"/>
        <end position="2045"/>
    </location>
</feature>
<evidence type="ECO:0000256" key="9">
    <source>
        <dbReference type="ARBA" id="ARBA00022454"/>
    </source>
</evidence>
<feature type="domain" description="NUA/TPR/MLP1-2-like" evidence="29">
    <location>
        <begin position="475"/>
        <end position="574"/>
    </location>
</feature>
<evidence type="ECO:0000256" key="21">
    <source>
        <dbReference type="ARBA" id="ARBA00023242"/>
    </source>
</evidence>
<dbReference type="InterPro" id="IPR057577">
    <property type="entry name" value="Nucleoprot-TPR/MLP1_dom"/>
</dbReference>
<feature type="region of interest" description="Disordered" evidence="26">
    <location>
        <begin position="2058"/>
        <end position="2139"/>
    </location>
</feature>
<dbReference type="Pfam" id="PF25785">
    <property type="entry name" value="TPR"/>
    <property type="match status" value="1"/>
</dbReference>
<keyword evidence="13" id="KW-0509">mRNA transport</keyword>
<reference evidence="30" key="1">
    <citation type="submission" date="2020-07" db="EMBL/GenBank/DDBJ databases">
        <title>Clarias magur genome sequencing, assembly and annotation.</title>
        <authorList>
            <person name="Kushwaha B."/>
            <person name="Kumar R."/>
            <person name="Das P."/>
            <person name="Joshi C.G."/>
            <person name="Kumar D."/>
            <person name="Nagpure N.S."/>
            <person name="Pandey M."/>
            <person name="Agarwal S."/>
            <person name="Srivastava S."/>
            <person name="Singh M."/>
            <person name="Sahoo L."/>
            <person name="Jayasankar P."/>
            <person name="Meher P.K."/>
            <person name="Koringa P.G."/>
            <person name="Iquebal M.A."/>
            <person name="Das S.P."/>
            <person name="Bit A."/>
            <person name="Patnaik S."/>
            <person name="Patel N."/>
            <person name="Shah T.M."/>
            <person name="Hinsu A."/>
            <person name="Jena J.K."/>
        </authorList>
    </citation>
    <scope>NUCLEOTIDE SEQUENCE</scope>
    <source>
        <strain evidence="30">CIFAMagur01</strain>
        <tissue evidence="30">Testis</tissue>
    </source>
</reference>
<keyword evidence="10" id="KW-0963">Cytoplasm</keyword>
<evidence type="ECO:0000256" key="7">
    <source>
        <dbReference type="ARBA" id="ARBA00019789"/>
    </source>
</evidence>
<evidence type="ECO:0000256" key="24">
    <source>
        <dbReference type="ARBA" id="ARBA00077074"/>
    </source>
</evidence>
<organism evidence="30 31">
    <name type="scientific">Clarias magur</name>
    <name type="common">Asian catfish</name>
    <name type="synonym">Macropteronotus magur</name>
    <dbReference type="NCBI Taxonomy" id="1594786"/>
    <lineage>
        <taxon>Eukaryota</taxon>
        <taxon>Metazoa</taxon>
        <taxon>Chordata</taxon>
        <taxon>Craniata</taxon>
        <taxon>Vertebrata</taxon>
        <taxon>Euteleostomi</taxon>
        <taxon>Actinopterygii</taxon>
        <taxon>Neopterygii</taxon>
        <taxon>Teleostei</taxon>
        <taxon>Ostariophysi</taxon>
        <taxon>Siluriformes</taxon>
        <taxon>Clariidae</taxon>
        <taxon>Clarias</taxon>
    </lineage>
</organism>
<feature type="region of interest" description="Disordered" evidence="26">
    <location>
        <begin position="1781"/>
        <end position="1872"/>
    </location>
</feature>
<keyword evidence="18" id="KW-0906">Nuclear pore complex</keyword>
<dbReference type="Proteomes" id="UP000727407">
    <property type="component" value="Unassembled WGS sequence"/>
</dbReference>
<feature type="domain" description="Nucleoprotein TPR/MLP1-2" evidence="27">
    <location>
        <begin position="1050"/>
        <end position="1177"/>
    </location>
</feature>
<accession>A0A8J4TD34</accession>
<gene>
    <name evidence="30" type="ORF">DAT39_015613</name>
</gene>
<feature type="compositionally biased region" description="Low complexity" evidence="26">
    <location>
        <begin position="2075"/>
        <end position="2085"/>
    </location>
</feature>
<evidence type="ECO:0000256" key="15">
    <source>
        <dbReference type="ARBA" id="ARBA00022927"/>
    </source>
</evidence>
<evidence type="ECO:0000259" key="27">
    <source>
        <dbReference type="Pfam" id="PF07926"/>
    </source>
</evidence>
<dbReference type="GO" id="GO:0000776">
    <property type="term" value="C:kinetochore"/>
    <property type="evidence" value="ECO:0007669"/>
    <property type="project" value="UniProtKB-KW"/>
</dbReference>
<evidence type="ECO:0000259" key="29">
    <source>
        <dbReference type="Pfam" id="PF25785"/>
    </source>
</evidence>
<evidence type="ECO:0000256" key="5">
    <source>
        <dbReference type="ARBA" id="ARBA00004629"/>
    </source>
</evidence>
<dbReference type="Gene3D" id="1.10.287.1490">
    <property type="match status" value="2"/>
</dbReference>
<keyword evidence="9" id="KW-0158">Chromosome</keyword>
<dbReference type="GO" id="GO:1901673">
    <property type="term" value="P:regulation of mitotic spindle assembly"/>
    <property type="evidence" value="ECO:0007669"/>
    <property type="project" value="TreeGrafter"/>
</dbReference>
<feature type="compositionally biased region" description="Low complexity" evidence="26">
    <location>
        <begin position="1479"/>
        <end position="1492"/>
    </location>
</feature>
<dbReference type="InterPro" id="IPR057974">
    <property type="entry name" value="NUA/TPR/MLP1-2-like_dom"/>
</dbReference>
<feature type="compositionally biased region" description="Polar residues" evidence="26">
    <location>
        <begin position="1755"/>
        <end position="1766"/>
    </location>
</feature>
<evidence type="ECO:0000256" key="20">
    <source>
        <dbReference type="ARBA" id="ARBA00023212"/>
    </source>
</evidence>
<evidence type="ECO:0000259" key="28">
    <source>
        <dbReference type="Pfam" id="PF25481"/>
    </source>
</evidence>
<feature type="region of interest" description="Disordered" evidence="26">
    <location>
        <begin position="1548"/>
        <end position="1567"/>
    </location>
</feature>
<feature type="region of interest" description="Disordered" evidence="26">
    <location>
        <begin position="1632"/>
        <end position="1766"/>
    </location>
</feature>
<keyword evidence="16" id="KW-0811">Translocation</keyword>
<dbReference type="GO" id="GO:0005643">
    <property type="term" value="C:nuclear pore"/>
    <property type="evidence" value="ECO:0007669"/>
    <property type="project" value="UniProtKB-SubCell"/>
</dbReference>
<dbReference type="GO" id="GO:0005819">
    <property type="term" value="C:spindle"/>
    <property type="evidence" value="ECO:0007669"/>
    <property type="project" value="UniProtKB-SubCell"/>
</dbReference>
<dbReference type="InterPro" id="IPR012929">
    <property type="entry name" value="Nucleoprot-TPR/MLP1-2_dom"/>
</dbReference>
<evidence type="ECO:0000256" key="14">
    <source>
        <dbReference type="ARBA" id="ARBA00022838"/>
    </source>
</evidence>
<feature type="compositionally biased region" description="Low complexity" evidence="26">
    <location>
        <begin position="1714"/>
        <end position="1734"/>
    </location>
</feature>
<evidence type="ECO:0000256" key="4">
    <source>
        <dbReference type="ARBA" id="ARBA00004620"/>
    </source>
</evidence>
<dbReference type="GO" id="GO:0006406">
    <property type="term" value="P:mRNA export from nucleus"/>
    <property type="evidence" value="ECO:0007669"/>
    <property type="project" value="TreeGrafter"/>
</dbReference>